<dbReference type="SUPFAM" id="SSF53756">
    <property type="entry name" value="UDP-Glycosyltransferase/glycogen phosphorylase"/>
    <property type="match status" value="1"/>
</dbReference>
<keyword evidence="2" id="KW-1185">Reference proteome</keyword>
<reference evidence="1 2" key="1">
    <citation type="submission" date="2021-05" db="EMBL/GenBank/DDBJ databases">
        <title>Genome Assembly of Synthetic Allotetraploid Brassica napus Reveals Homoeologous Exchanges between Subgenomes.</title>
        <authorList>
            <person name="Davis J.T."/>
        </authorList>
    </citation>
    <scope>NUCLEOTIDE SEQUENCE [LARGE SCALE GENOMIC DNA]</scope>
    <source>
        <strain evidence="2">cv. Da-Ae</strain>
        <tissue evidence="1">Seedling</tissue>
    </source>
</reference>
<evidence type="ECO:0000313" key="1">
    <source>
        <dbReference type="EMBL" id="KAH0909304.1"/>
    </source>
</evidence>
<evidence type="ECO:0000313" key="2">
    <source>
        <dbReference type="Proteomes" id="UP000824890"/>
    </source>
</evidence>
<sequence length="103" mass="11888">MKLMIHCEWNSTLESIVEGVPLICRPFSKRAEDKRGILRIQMEGEVERGKVEMKKSTYMRALALKEKLKASQRSGDSSYHALDDAELHAFVKTIIILSYMYHT</sequence>
<name>A0ABQ8BWY8_BRANA</name>
<accession>A0ABQ8BWY8</accession>
<proteinExistence type="predicted"/>
<gene>
    <name evidence="1" type="ORF">HID58_032625</name>
</gene>
<comment type="caution">
    <text evidence="1">The sequence shown here is derived from an EMBL/GenBank/DDBJ whole genome shotgun (WGS) entry which is preliminary data.</text>
</comment>
<protein>
    <submittedName>
        <fullName evidence="1">Uncharacterized protein</fullName>
    </submittedName>
</protein>
<organism evidence="1 2">
    <name type="scientific">Brassica napus</name>
    <name type="common">Rape</name>
    <dbReference type="NCBI Taxonomy" id="3708"/>
    <lineage>
        <taxon>Eukaryota</taxon>
        <taxon>Viridiplantae</taxon>
        <taxon>Streptophyta</taxon>
        <taxon>Embryophyta</taxon>
        <taxon>Tracheophyta</taxon>
        <taxon>Spermatophyta</taxon>
        <taxon>Magnoliopsida</taxon>
        <taxon>eudicotyledons</taxon>
        <taxon>Gunneridae</taxon>
        <taxon>Pentapetalae</taxon>
        <taxon>rosids</taxon>
        <taxon>malvids</taxon>
        <taxon>Brassicales</taxon>
        <taxon>Brassicaceae</taxon>
        <taxon>Brassiceae</taxon>
        <taxon>Brassica</taxon>
    </lineage>
</organism>
<dbReference type="Gene3D" id="3.40.50.2000">
    <property type="entry name" value="Glycogen Phosphorylase B"/>
    <property type="match status" value="1"/>
</dbReference>
<dbReference type="Proteomes" id="UP000824890">
    <property type="component" value="Unassembled WGS sequence"/>
</dbReference>
<dbReference type="EMBL" id="JAGKQM010000009">
    <property type="protein sequence ID" value="KAH0909304.1"/>
    <property type="molecule type" value="Genomic_DNA"/>
</dbReference>